<evidence type="ECO:0000313" key="1">
    <source>
        <dbReference type="EMBL" id="KAK4182460.1"/>
    </source>
</evidence>
<keyword evidence="2" id="KW-1185">Reference proteome</keyword>
<evidence type="ECO:0000313" key="2">
    <source>
        <dbReference type="Proteomes" id="UP001302126"/>
    </source>
</evidence>
<reference evidence="1" key="1">
    <citation type="journal article" date="2023" name="Mol. Phylogenet. Evol.">
        <title>Genome-scale phylogeny and comparative genomics of the fungal order Sordariales.</title>
        <authorList>
            <person name="Hensen N."/>
            <person name="Bonometti L."/>
            <person name="Westerberg I."/>
            <person name="Brannstrom I.O."/>
            <person name="Guillou S."/>
            <person name="Cros-Aarteil S."/>
            <person name="Calhoun S."/>
            <person name="Haridas S."/>
            <person name="Kuo A."/>
            <person name="Mondo S."/>
            <person name="Pangilinan J."/>
            <person name="Riley R."/>
            <person name="LaButti K."/>
            <person name="Andreopoulos B."/>
            <person name="Lipzen A."/>
            <person name="Chen C."/>
            <person name="Yan M."/>
            <person name="Daum C."/>
            <person name="Ng V."/>
            <person name="Clum A."/>
            <person name="Steindorff A."/>
            <person name="Ohm R.A."/>
            <person name="Martin F."/>
            <person name="Silar P."/>
            <person name="Natvig D.O."/>
            <person name="Lalanne C."/>
            <person name="Gautier V."/>
            <person name="Ament-Velasquez S.L."/>
            <person name="Kruys A."/>
            <person name="Hutchinson M.I."/>
            <person name="Powell A.J."/>
            <person name="Barry K."/>
            <person name="Miller A.N."/>
            <person name="Grigoriev I.V."/>
            <person name="Debuchy R."/>
            <person name="Gladieux P."/>
            <person name="Hiltunen Thoren M."/>
            <person name="Johannesson H."/>
        </authorList>
    </citation>
    <scope>NUCLEOTIDE SEQUENCE</scope>
    <source>
        <strain evidence="1">PSN309</strain>
    </source>
</reference>
<dbReference type="AlphaFoldDB" id="A0AAN6WID7"/>
<name>A0AAN6WID7_9PEZI</name>
<organism evidence="1 2">
    <name type="scientific">Podospora australis</name>
    <dbReference type="NCBI Taxonomy" id="1536484"/>
    <lineage>
        <taxon>Eukaryota</taxon>
        <taxon>Fungi</taxon>
        <taxon>Dikarya</taxon>
        <taxon>Ascomycota</taxon>
        <taxon>Pezizomycotina</taxon>
        <taxon>Sordariomycetes</taxon>
        <taxon>Sordariomycetidae</taxon>
        <taxon>Sordariales</taxon>
        <taxon>Podosporaceae</taxon>
        <taxon>Podospora</taxon>
    </lineage>
</organism>
<proteinExistence type="predicted"/>
<sequence>MRNCPGHPVATGQKSSFQHAPDLTHTCNKDLQAKRDRAPNRTSTFEFKLYSLLTRHFILAVCNPGPNYKNPWSTWCLSMRMESSADILSASYYGVRIDAEDRDNDSKFASAVQGSFARKYREAAVCLATDLLRALELNLFPSLQRPMHEQQCAILGEALDVYNKLETAMGHTPLSSLCSCLLPTSTQQHCCGEMRMAEGQP</sequence>
<dbReference type="EMBL" id="MU864657">
    <property type="protein sequence ID" value="KAK4182460.1"/>
    <property type="molecule type" value="Genomic_DNA"/>
</dbReference>
<gene>
    <name evidence="1" type="ORF">QBC35DRAFT_457275</name>
</gene>
<dbReference type="Proteomes" id="UP001302126">
    <property type="component" value="Unassembled WGS sequence"/>
</dbReference>
<accession>A0AAN6WID7</accession>
<reference evidence="1" key="2">
    <citation type="submission" date="2023-05" db="EMBL/GenBank/DDBJ databases">
        <authorList>
            <consortium name="Lawrence Berkeley National Laboratory"/>
            <person name="Steindorff A."/>
            <person name="Hensen N."/>
            <person name="Bonometti L."/>
            <person name="Westerberg I."/>
            <person name="Brannstrom I.O."/>
            <person name="Guillou S."/>
            <person name="Cros-Aarteil S."/>
            <person name="Calhoun S."/>
            <person name="Haridas S."/>
            <person name="Kuo A."/>
            <person name="Mondo S."/>
            <person name="Pangilinan J."/>
            <person name="Riley R."/>
            <person name="Labutti K."/>
            <person name="Andreopoulos B."/>
            <person name="Lipzen A."/>
            <person name="Chen C."/>
            <person name="Yanf M."/>
            <person name="Daum C."/>
            <person name="Ng V."/>
            <person name="Clum A."/>
            <person name="Ohm R."/>
            <person name="Martin F."/>
            <person name="Silar P."/>
            <person name="Natvig D."/>
            <person name="Lalanne C."/>
            <person name="Gautier V."/>
            <person name="Ament-Velasquez S.L."/>
            <person name="Kruys A."/>
            <person name="Hutchinson M.I."/>
            <person name="Powell A.J."/>
            <person name="Barry K."/>
            <person name="Miller A.N."/>
            <person name="Grigoriev I.V."/>
            <person name="Debuchy R."/>
            <person name="Gladieux P."/>
            <person name="Thoren M.H."/>
            <person name="Johannesson H."/>
        </authorList>
    </citation>
    <scope>NUCLEOTIDE SEQUENCE</scope>
    <source>
        <strain evidence="1">PSN309</strain>
    </source>
</reference>
<protein>
    <submittedName>
        <fullName evidence="1">Uncharacterized protein</fullName>
    </submittedName>
</protein>
<comment type="caution">
    <text evidence="1">The sequence shown here is derived from an EMBL/GenBank/DDBJ whole genome shotgun (WGS) entry which is preliminary data.</text>
</comment>